<dbReference type="Gene3D" id="1.25.40.10">
    <property type="entry name" value="Tetratricopeptide repeat domain"/>
    <property type="match status" value="1"/>
</dbReference>
<dbReference type="SUPFAM" id="SSF48452">
    <property type="entry name" value="TPR-like"/>
    <property type="match status" value="1"/>
</dbReference>
<dbReference type="InterPro" id="IPR001867">
    <property type="entry name" value="OmpR/PhoB-type_DNA-bd"/>
</dbReference>
<proteinExistence type="predicted"/>
<dbReference type="InterPro" id="IPR027417">
    <property type="entry name" value="P-loop_NTPase"/>
</dbReference>
<evidence type="ECO:0000256" key="2">
    <source>
        <dbReference type="PROSITE-ProRule" id="PRU00339"/>
    </source>
</evidence>
<keyword evidence="1 3" id="KW-0238">DNA-binding</keyword>
<dbReference type="Proteomes" id="UP000649232">
    <property type="component" value="Unassembled WGS sequence"/>
</dbReference>
<dbReference type="Pfam" id="PF00486">
    <property type="entry name" value="Trans_reg_C"/>
    <property type="match status" value="1"/>
</dbReference>
<sequence>MGHEKNVKLNRITHIFYIGDWQVTPKTNCLRSGEMVKQLEPKAMDVLLVLCQQRHELGHESVLSADDIAAKCWGSEIGDNPVHKAITQLRKAFSDKPSSPKYIETIRKRGYRIVAELDFPDDDVINADTSNTNEWRGGSPFPGLSAFEPDESEVFFGRNEQVATLLTRVSKLVSAKQAFCLILGPSGGGKSSLVNAGVLPRLTHKNGYDGIGVISFTSLDFADVGQSRLFIDLASSILDWDVNDIPVFDGLSAEALASKLQTDCNQVLALCEAALDSIGTPKEDQLGATTYQYAKPQFFLFIDRLEVLLSSPAFADDERKVFLNTIDTLASSGCILIFSACRNDFYPLVAAHHSLMRGKDQGAHFDLLPPSASELSQMIRLPAKAANLSWANEPNSTTSLDEILCHEAVNHPDALPMLQYTLQELYEQRSTDNEMQYSVYRKLGGIEGAIGKKAEEIFLQLSKDQQAQLEYILSLLVTLTPDGENITSRAARWSQLDENPITHSSQHEFVQAMIESRLFVSHLQHGEPCFSLAHEALIRKWARASNWINEHRDALRIKSQLQQLAGRWQFEDRNKAYLLPEGKPLLEAVNLQKSAVFKLDEEECALINASQKSGNVKRWLKRTTVTLLCVLTFTALFMSVKSQQAENLAQQKRLEAESLLGFMVGEFADKLRSVKRMDLLDGISNKALEYFSQQDEEVAESIFPSLTSTEQNFKTRFQHAQTLAAMGEVAYSRNKNDEAKQAFGTAQTILDKLYKIQPENSELLKALGANAFWLGQLASDKAEFTLAKPHFEEYLSYSKLINQLKPNSDDAKLELSYAYLAMGAVSSKLQDMSVAKEAFEKALAIQYELTEDLPQTDMSQSDIADTLEWLAETEEQLGYLELAVQTREKVQHIINNLLESNSDNANLIESLAYSYLNNANVLYYLGHYTAANQAALSAKANLDTLLQQDPSNEIWQVDLFRAHVFELYLMALVHKAPDSQTITWTDFQKIIFKAKKFHALIAVVIKSYQLGGNWDLADSAIQLAKSKLEQLLSERPANQLLLTALSNVYLLAAKQDEHAQNQVGGVSTTNTTSNAKSNKRIACQQAANLLRPIVTDNSSYTVLLPYVQAHDCLQLQDKVRPFIDKLALMQIKNYSF</sequence>
<feature type="domain" description="OmpR/PhoB-type" evidence="4">
    <location>
        <begin position="13"/>
        <end position="115"/>
    </location>
</feature>
<gene>
    <name evidence="5" type="ORF">JEU11_03525</name>
</gene>
<feature type="repeat" description="TPR" evidence="2">
    <location>
        <begin position="816"/>
        <end position="849"/>
    </location>
</feature>
<dbReference type="SMART" id="SM00862">
    <property type="entry name" value="Trans_reg_C"/>
    <property type="match status" value="1"/>
</dbReference>
<evidence type="ECO:0000256" key="1">
    <source>
        <dbReference type="ARBA" id="ARBA00023125"/>
    </source>
</evidence>
<dbReference type="SUPFAM" id="SSF46894">
    <property type="entry name" value="C-terminal effector domain of the bipartite response regulators"/>
    <property type="match status" value="1"/>
</dbReference>
<dbReference type="Gene3D" id="1.10.10.10">
    <property type="entry name" value="Winged helix-like DNA-binding domain superfamily/Winged helix DNA-binding domain"/>
    <property type="match status" value="1"/>
</dbReference>
<dbReference type="InterPro" id="IPR019734">
    <property type="entry name" value="TPR_rpt"/>
</dbReference>
<dbReference type="RefSeq" id="WP_198823680.1">
    <property type="nucleotide sequence ID" value="NZ_JAEILT010000004.1"/>
</dbReference>
<reference evidence="5 6" key="1">
    <citation type="submission" date="2020-12" db="EMBL/GenBank/DDBJ databases">
        <title>Draft genome sequences of nine environmental bacterial isolates colonizing plastic.</title>
        <authorList>
            <person name="Borre I."/>
            <person name="Sonnenschein E.C."/>
        </authorList>
    </citation>
    <scope>NUCLEOTIDE SEQUENCE [LARGE SCALE GENOMIC DNA]</scope>
    <source>
        <strain evidence="5 6">IB30</strain>
    </source>
</reference>
<dbReference type="InterPro" id="IPR016032">
    <property type="entry name" value="Sig_transdc_resp-reg_C-effctor"/>
</dbReference>
<feature type="DNA-binding region" description="OmpR/PhoB-type" evidence="3">
    <location>
        <begin position="13"/>
        <end position="115"/>
    </location>
</feature>
<dbReference type="PANTHER" id="PTHR47691">
    <property type="entry name" value="REGULATOR-RELATED"/>
    <property type="match status" value="1"/>
</dbReference>
<accession>A0ABS0WAM4</accession>
<evidence type="ECO:0000256" key="3">
    <source>
        <dbReference type="PROSITE-ProRule" id="PRU01091"/>
    </source>
</evidence>
<dbReference type="InterPro" id="IPR036388">
    <property type="entry name" value="WH-like_DNA-bd_sf"/>
</dbReference>
<dbReference type="Pfam" id="PF20703">
    <property type="entry name" value="nSTAND1"/>
    <property type="match status" value="1"/>
</dbReference>
<dbReference type="InterPro" id="IPR049052">
    <property type="entry name" value="nSTAND1"/>
</dbReference>
<evidence type="ECO:0000313" key="5">
    <source>
        <dbReference type="EMBL" id="MBJ2135514.1"/>
    </source>
</evidence>
<name>A0ABS0WAM4_9ALTE</name>
<dbReference type="PROSITE" id="PS50005">
    <property type="entry name" value="TPR"/>
    <property type="match status" value="1"/>
</dbReference>
<dbReference type="EMBL" id="JAEILT010000004">
    <property type="protein sequence ID" value="MBJ2135514.1"/>
    <property type="molecule type" value="Genomic_DNA"/>
</dbReference>
<dbReference type="InterPro" id="IPR011990">
    <property type="entry name" value="TPR-like_helical_dom_sf"/>
</dbReference>
<protein>
    <submittedName>
        <fullName evidence="5">Winged helix-turn-helix domain-containing protein</fullName>
    </submittedName>
</protein>
<dbReference type="SUPFAM" id="SSF52540">
    <property type="entry name" value="P-loop containing nucleoside triphosphate hydrolases"/>
    <property type="match status" value="1"/>
</dbReference>
<comment type="caution">
    <text evidence="5">The sequence shown here is derived from an EMBL/GenBank/DDBJ whole genome shotgun (WGS) entry which is preliminary data.</text>
</comment>
<keyword evidence="2" id="KW-0802">TPR repeat</keyword>
<evidence type="ECO:0000259" key="4">
    <source>
        <dbReference type="PROSITE" id="PS51755"/>
    </source>
</evidence>
<dbReference type="CDD" id="cd00383">
    <property type="entry name" value="trans_reg_C"/>
    <property type="match status" value="1"/>
</dbReference>
<dbReference type="PROSITE" id="PS51755">
    <property type="entry name" value="OMPR_PHOB"/>
    <property type="match status" value="1"/>
</dbReference>
<evidence type="ECO:0000313" key="6">
    <source>
        <dbReference type="Proteomes" id="UP000649232"/>
    </source>
</evidence>
<organism evidence="5 6">
    <name type="scientific">Paraglaciecola chathamensis</name>
    <dbReference type="NCBI Taxonomy" id="368405"/>
    <lineage>
        <taxon>Bacteria</taxon>
        <taxon>Pseudomonadati</taxon>
        <taxon>Pseudomonadota</taxon>
        <taxon>Gammaproteobacteria</taxon>
        <taxon>Alteromonadales</taxon>
        <taxon>Alteromonadaceae</taxon>
        <taxon>Paraglaciecola</taxon>
    </lineage>
</organism>
<dbReference type="PANTHER" id="PTHR47691:SF3">
    <property type="entry name" value="HTH-TYPE TRANSCRIPTIONAL REGULATOR RV0890C-RELATED"/>
    <property type="match status" value="1"/>
</dbReference>